<dbReference type="Gene3D" id="3.40.50.720">
    <property type="entry name" value="NAD(P)-binding Rossmann-like Domain"/>
    <property type="match status" value="1"/>
</dbReference>
<comment type="caution">
    <text evidence="4">The sequence shown here is derived from an EMBL/GenBank/DDBJ whole genome shotgun (WGS) entry which is preliminary data.</text>
</comment>
<dbReference type="InterPro" id="IPR020904">
    <property type="entry name" value="Sc_DH/Rdtase_CS"/>
</dbReference>
<dbReference type="InterPro" id="IPR002347">
    <property type="entry name" value="SDR_fam"/>
</dbReference>
<dbReference type="PRINTS" id="PR00080">
    <property type="entry name" value="SDRFAMILY"/>
</dbReference>
<evidence type="ECO:0000256" key="1">
    <source>
        <dbReference type="ARBA" id="ARBA00006484"/>
    </source>
</evidence>
<dbReference type="PROSITE" id="PS00061">
    <property type="entry name" value="ADH_SHORT"/>
    <property type="match status" value="1"/>
</dbReference>
<evidence type="ECO:0000313" key="5">
    <source>
        <dbReference type="Proteomes" id="UP000255355"/>
    </source>
</evidence>
<dbReference type="EMBL" id="QQAZ01000025">
    <property type="protein sequence ID" value="RDI42641.1"/>
    <property type="molecule type" value="Genomic_DNA"/>
</dbReference>
<dbReference type="Pfam" id="PF00106">
    <property type="entry name" value="adh_short"/>
    <property type="match status" value="1"/>
</dbReference>
<reference evidence="4 5" key="1">
    <citation type="submission" date="2018-07" db="EMBL/GenBank/DDBJ databases">
        <title>Genomic Encyclopedia of Type Strains, Phase IV (KMG-IV): sequencing the most valuable type-strain genomes for metagenomic binning, comparative biology and taxonomic classification.</title>
        <authorList>
            <person name="Goeker M."/>
        </authorList>
    </citation>
    <scope>NUCLEOTIDE SEQUENCE [LARGE SCALE GENOMIC DNA]</scope>
    <source>
        <strain evidence="4 5">DSM 44952</strain>
    </source>
</reference>
<dbReference type="Proteomes" id="UP000255355">
    <property type="component" value="Unassembled WGS sequence"/>
</dbReference>
<dbReference type="OrthoDB" id="4690547at2"/>
<gene>
    <name evidence="4" type="ORF">DFR68_12537</name>
</gene>
<sequence>MANFDGKLVIVTGAGSGIGRAAARRFAARGARLIVGDINTDAANSTVDLIAAAGGQAHAYAVDVADRAAMESFADEVDGAHGAPHVLVNNAGFTTAGPFLNHTAEDWKQIMGVNFWGVYHGSRLFGRRMIESGRGGRILNVTSPAAITPIPLSTPYCTSKAAAQMLTECLRLEFAGTEVGVTAVLPAFIDTGFYPSARLVGDNREMLERGKNISVLAAKVIARSPETVGRNIVRIAARNPAIAPTPIEARVVYLASRLSPAGARLASRFMDPGTMIELATRFAPDIAVRAVDGLAERILAGSKSA</sequence>
<name>A0A370GG44_9NOCA</name>
<dbReference type="SUPFAM" id="SSF51735">
    <property type="entry name" value="NAD(P)-binding Rossmann-fold domains"/>
    <property type="match status" value="1"/>
</dbReference>
<dbReference type="PRINTS" id="PR00081">
    <property type="entry name" value="GDHRDH"/>
</dbReference>
<dbReference type="PANTHER" id="PTHR43391:SF12">
    <property type="entry name" value="OXIDOREDUCTASE EPHD-RELATED"/>
    <property type="match status" value="1"/>
</dbReference>
<dbReference type="RefSeq" id="WP_068029047.1">
    <property type="nucleotide sequence ID" value="NZ_QQAZ01000025.1"/>
</dbReference>
<proteinExistence type="inferred from homology"/>
<dbReference type="InterPro" id="IPR036291">
    <property type="entry name" value="NAD(P)-bd_dom_sf"/>
</dbReference>
<evidence type="ECO:0000256" key="3">
    <source>
        <dbReference type="RuleBase" id="RU000363"/>
    </source>
</evidence>
<dbReference type="CDD" id="cd05233">
    <property type="entry name" value="SDR_c"/>
    <property type="match status" value="1"/>
</dbReference>
<dbReference type="STRING" id="1210089.GCA_001613165_06628"/>
<accession>A0A370GG44</accession>
<evidence type="ECO:0000256" key="2">
    <source>
        <dbReference type="ARBA" id="ARBA00023002"/>
    </source>
</evidence>
<dbReference type="PANTHER" id="PTHR43391">
    <property type="entry name" value="RETINOL DEHYDROGENASE-RELATED"/>
    <property type="match status" value="1"/>
</dbReference>
<dbReference type="GO" id="GO:0016491">
    <property type="term" value="F:oxidoreductase activity"/>
    <property type="evidence" value="ECO:0007669"/>
    <property type="project" value="UniProtKB-KW"/>
</dbReference>
<protein>
    <submittedName>
        <fullName evidence="4">Short-subunit dehydrogenase</fullName>
    </submittedName>
</protein>
<comment type="similarity">
    <text evidence="1 3">Belongs to the short-chain dehydrogenases/reductases (SDR) family.</text>
</comment>
<keyword evidence="2" id="KW-0560">Oxidoreductase</keyword>
<evidence type="ECO:0000313" key="4">
    <source>
        <dbReference type="EMBL" id="RDI42641.1"/>
    </source>
</evidence>
<keyword evidence="5" id="KW-1185">Reference proteome</keyword>
<organism evidence="4 5">
    <name type="scientific">Nocardia mexicana</name>
    <dbReference type="NCBI Taxonomy" id="279262"/>
    <lineage>
        <taxon>Bacteria</taxon>
        <taxon>Bacillati</taxon>
        <taxon>Actinomycetota</taxon>
        <taxon>Actinomycetes</taxon>
        <taxon>Mycobacteriales</taxon>
        <taxon>Nocardiaceae</taxon>
        <taxon>Nocardia</taxon>
    </lineage>
</organism>
<dbReference type="FunFam" id="3.40.50.720:FF:000084">
    <property type="entry name" value="Short-chain dehydrogenase reductase"/>
    <property type="match status" value="1"/>
</dbReference>
<dbReference type="AlphaFoldDB" id="A0A370GG44"/>